<organism evidence="3 4">
    <name type="scientific">Futiania mangrovi</name>
    <dbReference type="NCBI Taxonomy" id="2959716"/>
    <lineage>
        <taxon>Bacteria</taxon>
        <taxon>Pseudomonadati</taxon>
        <taxon>Pseudomonadota</taxon>
        <taxon>Alphaproteobacteria</taxon>
        <taxon>Futianiales</taxon>
        <taxon>Futianiaceae</taxon>
        <taxon>Futiania</taxon>
    </lineage>
</organism>
<dbReference type="SMART" id="SM00822">
    <property type="entry name" value="PKS_KR"/>
    <property type="match status" value="1"/>
</dbReference>
<reference evidence="3" key="1">
    <citation type="submission" date="2022-06" db="EMBL/GenBank/DDBJ databases">
        <title>Isolation and Genomics of Futiania mangrovii gen. nov., sp. nov., a Rare and Metabolically-versatile member in the Class Alphaproteobacteria.</title>
        <authorList>
            <person name="Liu L."/>
            <person name="Huang W.-C."/>
            <person name="Pan J."/>
            <person name="Li J."/>
            <person name="Huang Y."/>
            <person name="Du H."/>
            <person name="Liu Y."/>
            <person name="Li M."/>
        </authorList>
    </citation>
    <scope>NUCLEOTIDE SEQUENCE</scope>
    <source>
        <strain evidence="3">FT118</strain>
    </source>
</reference>
<dbReference type="AlphaFoldDB" id="A0A9J6P7Y3"/>
<dbReference type="InterPro" id="IPR002347">
    <property type="entry name" value="SDR_fam"/>
</dbReference>
<dbReference type="PROSITE" id="PS00061">
    <property type="entry name" value="ADH_SHORT"/>
    <property type="match status" value="1"/>
</dbReference>
<proteinExistence type="inferred from homology"/>
<gene>
    <name evidence="3" type="ORF">NJQ99_03425</name>
</gene>
<dbReference type="InterPro" id="IPR057326">
    <property type="entry name" value="KR_dom"/>
</dbReference>
<sequence>MKVLITGASRGIGRATALKMAVPGAGLALCGSAHGDELADVVAEARKAGADAHALLGDLADAEVPARLVADAVEKLGGLDGVVANAGITSPAPLHELEIADWQRVFDVNVRSVWLLAKAARPHLIAAKGAMVIISSMSGMQPYQNMGPYSASKAAVSMLARQLAQEWAPHGARVNVVAPGLFETGLTASTYADPEKRRAREALVPLHRIGQPEREIAGLIAMLLGPDAAYTTGAELRVDGGLLDSIQTHLAGRPRTGS</sequence>
<name>A0A9J6P7Y3_9PROT</name>
<feature type="domain" description="Ketoreductase" evidence="2">
    <location>
        <begin position="1"/>
        <end position="185"/>
    </location>
</feature>
<dbReference type="FunFam" id="3.40.50.720:FF:000084">
    <property type="entry name" value="Short-chain dehydrogenase reductase"/>
    <property type="match status" value="1"/>
</dbReference>
<comment type="similarity">
    <text evidence="1">Belongs to the short-chain dehydrogenases/reductases (SDR) family.</text>
</comment>
<protein>
    <submittedName>
        <fullName evidence="3">SDR family oxidoreductase</fullName>
    </submittedName>
</protein>
<accession>A0A9J6P7Y3</accession>
<evidence type="ECO:0000256" key="1">
    <source>
        <dbReference type="ARBA" id="ARBA00006484"/>
    </source>
</evidence>
<dbReference type="PANTHER" id="PTHR43975">
    <property type="entry name" value="ZGC:101858"/>
    <property type="match status" value="1"/>
</dbReference>
<dbReference type="PRINTS" id="PR00081">
    <property type="entry name" value="GDHRDH"/>
</dbReference>
<dbReference type="PRINTS" id="PR00080">
    <property type="entry name" value="SDRFAMILY"/>
</dbReference>
<evidence type="ECO:0000259" key="2">
    <source>
        <dbReference type="SMART" id="SM00822"/>
    </source>
</evidence>
<dbReference type="InterPro" id="IPR020904">
    <property type="entry name" value="Sc_DH/Rdtase_CS"/>
</dbReference>
<dbReference type="InterPro" id="IPR036291">
    <property type="entry name" value="NAD(P)-bd_dom_sf"/>
</dbReference>
<dbReference type="SUPFAM" id="SSF51735">
    <property type="entry name" value="NAD(P)-binding Rossmann-fold domains"/>
    <property type="match status" value="1"/>
</dbReference>
<dbReference type="Proteomes" id="UP001055804">
    <property type="component" value="Unassembled WGS sequence"/>
</dbReference>
<evidence type="ECO:0000313" key="3">
    <source>
        <dbReference type="EMBL" id="MCP1335452.1"/>
    </source>
</evidence>
<dbReference type="Gene3D" id="3.40.50.720">
    <property type="entry name" value="NAD(P)-binding Rossmann-like Domain"/>
    <property type="match status" value="1"/>
</dbReference>
<evidence type="ECO:0000313" key="4">
    <source>
        <dbReference type="Proteomes" id="UP001055804"/>
    </source>
</evidence>
<keyword evidence="4" id="KW-1185">Reference proteome</keyword>
<dbReference type="Pfam" id="PF13561">
    <property type="entry name" value="adh_short_C2"/>
    <property type="match status" value="1"/>
</dbReference>
<dbReference type="PANTHER" id="PTHR43975:SF2">
    <property type="entry name" value="EG:BACR7A4.14 PROTEIN-RELATED"/>
    <property type="match status" value="1"/>
</dbReference>
<dbReference type="CDD" id="cd05233">
    <property type="entry name" value="SDR_c"/>
    <property type="match status" value="1"/>
</dbReference>
<dbReference type="RefSeq" id="WP_269331396.1">
    <property type="nucleotide sequence ID" value="NZ_JAMZFT010000001.1"/>
</dbReference>
<dbReference type="EMBL" id="JAMZFT010000001">
    <property type="protein sequence ID" value="MCP1335452.1"/>
    <property type="molecule type" value="Genomic_DNA"/>
</dbReference>
<comment type="caution">
    <text evidence="3">The sequence shown here is derived from an EMBL/GenBank/DDBJ whole genome shotgun (WGS) entry which is preliminary data.</text>
</comment>